<comment type="subcellular location">
    <subcellularLocation>
        <location evidence="1">Membrane</location>
        <topology evidence="1">Multi-pass membrane protein</topology>
    </subcellularLocation>
</comment>
<keyword evidence="6 7" id="KW-0472">Membrane</keyword>
<feature type="transmembrane region" description="Helical" evidence="7">
    <location>
        <begin position="183"/>
        <end position="201"/>
    </location>
</feature>
<dbReference type="PRINTS" id="PR00173">
    <property type="entry name" value="EDTRNSPORT"/>
</dbReference>
<dbReference type="InterPro" id="IPR036458">
    <property type="entry name" value="Na:dicarbo_symporter_sf"/>
</dbReference>
<feature type="transmembrane region" description="Helical" evidence="7">
    <location>
        <begin position="392"/>
        <end position="414"/>
    </location>
</feature>
<dbReference type="GO" id="GO:0005886">
    <property type="term" value="C:plasma membrane"/>
    <property type="evidence" value="ECO:0007669"/>
    <property type="project" value="TreeGrafter"/>
</dbReference>
<evidence type="ECO:0000256" key="2">
    <source>
        <dbReference type="ARBA" id="ARBA00006148"/>
    </source>
</evidence>
<feature type="transmembrane region" description="Helical" evidence="7">
    <location>
        <begin position="364"/>
        <end position="386"/>
    </location>
</feature>
<evidence type="ECO:0000256" key="6">
    <source>
        <dbReference type="ARBA" id="ARBA00023136"/>
    </source>
</evidence>
<keyword evidence="3" id="KW-0813">Transport</keyword>
<dbReference type="PATRIC" id="fig|999432.5.peg.1616"/>
<feature type="transmembrane region" description="Helical" evidence="7">
    <location>
        <begin position="30"/>
        <end position="52"/>
    </location>
</feature>
<evidence type="ECO:0000256" key="3">
    <source>
        <dbReference type="ARBA" id="ARBA00022448"/>
    </source>
</evidence>
<evidence type="ECO:0008006" key="9">
    <source>
        <dbReference type="Google" id="ProtNLM"/>
    </source>
</evidence>
<proteinExistence type="inferred from homology"/>
<evidence type="ECO:0000256" key="4">
    <source>
        <dbReference type="ARBA" id="ARBA00022692"/>
    </source>
</evidence>
<feature type="transmembrane region" description="Helical" evidence="7">
    <location>
        <begin position="6"/>
        <end position="23"/>
    </location>
</feature>
<organism evidence="8">
    <name type="scientific">Treponema denticola H-22</name>
    <dbReference type="NCBI Taxonomy" id="999432"/>
    <lineage>
        <taxon>Bacteria</taxon>
        <taxon>Pseudomonadati</taxon>
        <taxon>Spirochaetota</taxon>
        <taxon>Spirochaetia</taxon>
        <taxon>Spirochaetales</taxon>
        <taxon>Treponemataceae</taxon>
        <taxon>Treponema</taxon>
    </lineage>
</organism>
<dbReference type="Proteomes" id="UP000011705">
    <property type="component" value="Chromosome"/>
</dbReference>
<accession>A0A0E2EGU8</accession>
<dbReference type="Gene3D" id="1.10.3860.10">
    <property type="entry name" value="Sodium:dicarboxylate symporter"/>
    <property type="match status" value="1"/>
</dbReference>
<comment type="similarity">
    <text evidence="2">Belongs to the dicarboxylate/amino acid:cation symporter (DAACS) (TC 2.A.23) family.</text>
</comment>
<dbReference type="PANTHER" id="PTHR42865">
    <property type="entry name" value="PROTON/GLUTAMATE-ASPARTATE SYMPORTER"/>
    <property type="match status" value="1"/>
</dbReference>
<reference evidence="8" key="1">
    <citation type="submission" date="2012-01" db="EMBL/GenBank/DDBJ databases">
        <title>The Genome Sequence of Treponema denticola H-22.</title>
        <authorList>
            <consortium name="The Broad Institute Genome Sequencing Platform"/>
            <person name="Earl A."/>
            <person name="Ward D."/>
            <person name="Feldgarden M."/>
            <person name="Gevers D."/>
            <person name="Blanton J.M."/>
            <person name="Fenno C.J."/>
            <person name="Baranova O.V."/>
            <person name="Mathney J."/>
            <person name="Dewhirst F.E."/>
            <person name="Izard J."/>
            <person name="Young S.K."/>
            <person name="Zeng Q."/>
            <person name="Gargeya S."/>
            <person name="Fitzgerald M."/>
            <person name="Haas B."/>
            <person name="Abouelleil A."/>
            <person name="Alvarado L."/>
            <person name="Arachchi H.M."/>
            <person name="Berlin A."/>
            <person name="Chapman S.B."/>
            <person name="Gearin G."/>
            <person name="Goldberg J."/>
            <person name="Griggs A."/>
            <person name="Gujja S."/>
            <person name="Hansen M."/>
            <person name="Heiman D."/>
            <person name="Howarth C."/>
            <person name="Larimer J."/>
            <person name="Lui A."/>
            <person name="MacDonald P.J.P."/>
            <person name="McCowen C."/>
            <person name="Montmayeur A."/>
            <person name="Murphy C."/>
            <person name="Neiman D."/>
            <person name="Pearson M."/>
            <person name="Priest M."/>
            <person name="Roberts A."/>
            <person name="Saif S."/>
            <person name="Shea T."/>
            <person name="Sisk P."/>
            <person name="Stolte C."/>
            <person name="Sykes S."/>
            <person name="Wortman J."/>
            <person name="Nusbaum C."/>
            <person name="Birren B."/>
        </authorList>
    </citation>
    <scope>NUCLEOTIDE SEQUENCE [LARGE SCALE GENOMIC DNA]</scope>
    <source>
        <strain evidence="8">H-22</strain>
    </source>
</reference>
<comment type="caution">
    <text evidence="8">The sequence shown here is derived from an EMBL/GenBank/DDBJ whole genome shotgun (WGS) entry which is preliminary data.</text>
</comment>
<dbReference type="RefSeq" id="WP_002684693.1">
    <property type="nucleotide sequence ID" value="NZ_CM001795.1"/>
</dbReference>
<feature type="transmembrane region" description="Helical" evidence="7">
    <location>
        <begin position="222"/>
        <end position="245"/>
    </location>
</feature>
<dbReference type="EMBL" id="AGDV01000012">
    <property type="protein sequence ID" value="EMB33199.1"/>
    <property type="molecule type" value="Genomic_DNA"/>
</dbReference>
<keyword evidence="4 7" id="KW-0812">Transmembrane</keyword>
<dbReference type="InterPro" id="IPR001991">
    <property type="entry name" value="Na-dicarboxylate_symporter"/>
</dbReference>
<feature type="transmembrane region" description="Helical" evidence="7">
    <location>
        <begin position="64"/>
        <end position="86"/>
    </location>
</feature>
<sequence length="457" mass="48352">MDIIWICGIVAAALLLMYGIRYMKKLNMSFNVRVVTALVVGIIFGAILQLTVKDSALIKKAMSWITLVGSGYVRLLRMIVYPLIIVSITKSIATQKQNIGKAAGRILAVLVITVAIAALVGALTTSAFGLSAENLTAGESEIARGKAMEGRLHDFEAKPIQQQILEIIPTNPFYAFSGQGSNATLATVFFSAMLGFAALFLKRSNPDSADVFIKWLNSCSDVVMRLVRMVLRITPYGVLALMINITSTSNFSEILRLIGFIGASYIAIIIMFVVHGLYLLTAGLNPITFFKKSVSNLMFAFTSRSSAGALPLTVSNQVNNLGVPEGIANLAGSLGTSIGQNGCAGIYPAMLAVMIAPTLGINPLAPVFLVKLIVITALGSFGIVGVGGGATFAAIIVLSSMGLPITLAGLLVAIEPLIDMGRTALNVSDSLLSGVIAAKRTGELDESIYNRKEIIVE</sequence>
<feature type="transmembrane region" description="Helical" evidence="7">
    <location>
        <begin position="106"/>
        <end position="130"/>
    </location>
</feature>
<keyword evidence="5 7" id="KW-1133">Transmembrane helix</keyword>
<dbReference type="Pfam" id="PF00375">
    <property type="entry name" value="SDF"/>
    <property type="match status" value="1"/>
</dbReference>
<evidence type="ECO:0000256" key="7">
    <source>
        <dbReference type="SAM" id="Phobius"/>
    </source>
</evidence>
<dbReference type="GeneID" id="2739442"/>
<dbReference type="AlphaFoldDB" id="A0A0E2EGU8"/>
<dbReference type="SUPFAM" id="SSF118215">
    <property type="entry name" value="Proton glutamate symport protein"/>
    <property type="match status" value="1"/>
</dbReference>
<dbReference type="HOGENOM" id="CLU_019375_0_1_12"/>
<evidence type="ECO:0000256" key="5">
    <source>
        <dbReference type="ARBA" id="ARBA00022989"/>
    </source>
</evidence>
<protein>
    <recommendedName>
        <fullName evidence="9">Sodium:dicarboxylate symporter</fullName>
    </recommendedName>
</protein>
<evidence type="ECO:0000256" key="1">
    <source>
        <dbReference type="ARBA" id="ARBA00004141"/>
    </source>
</evidence>
<gene>
    <name evidence="8" type="ORF">HMPREF9726_01560</name>
</gene>
<dbReference type="PANTHER" id="PTHR42865:SF5">
    <property type="entry name" value="L-CYSTINE TRANSPORTER TCYP"/>
    <property type="match status" value="1"/>
</dbReference>
<feature type="transmembrane region" description="Helical" evidence="7">
    <location>
        <begin position="257"/>
        <end position="280"/>
    </location>
</feature>
<name>A0A0E2EGU8_TREDN</name>
<evidence type="ECO:0000313" key="8">
    <source>
        <dbReference type="EMBL" id="EMB33199.1"/>
    </source>
</evidence>
<dbReference type="GO" id="GO:0015184">
    <property type="term" value="F:L-cystine transmembrane transporter activity"/>
    <property type="evidence" value="ECO:0007669"/>
    <property type="project" value="TreeGrafter"/>
</dbReference>
<dbReference type="GO" id="GO:0015293">
    <property type="term" value="F:symporter activity"/>
    <property type="evidence" value="ECO:0007669"/>
    <property type="project" value="InterPro"/>
</dbReference>